<keyword evidence="6" id="KW-0812">Transmembrane</keyword>
<dbReference type="InterPro" id="IPR003599">
    <property type="entry name" value="Ig_sub"/>
</dbReference>
<dbReference type="Proteomes" id="UP000822476">
    <property type="component" value="Unassembled WGS sequence"/>
</dbReference>
<keyword evidence="5" id="KW-0393">Immunoglobulin domain</keyword>
<keyword evidence="4" id="KW-0325">Glycoprotein</keyword>
<dbReference type="GO" id="GO:0005886">
    <property type="term" value="C:plasma membrane"/>
    <property type="evidence" value="ECO:0007669"/>
    <property type="project" value="TreeGrafter"/>
</dbReference>
<keyword evidence="6" id="KW-1133">Transmembrane helix</keyword>
<dbReference type="SUPFAM" id="SSF48726">
    <property type="entry name" value="Immunoglobulin"/>
    <property type="match status" value="2"/>
</dbReference>
<evidence type="ECO:0000256" key="2">
    <source>
        <dbReference type="ARBA" id="ARBA00023136"/>
    </source>
</evidence>
<evidence type="ECO:0000256" key="5">
    <source>
        <dbReference type="ARBA" id="ARBA00023319"/>
    </source>
</evidence>
<accession>A0A8S9YVC1</accession>
<evidence type="ECO:0000313" key="9">
    <source>
        <dbReference type="EMBL" id="KAF7254847.1"/>
    </source>
</evidence>
<evidence type="ECO:0000313" key="10">
    <source>
        <dbReference type="Proteomes" id="UP000822476"/>
    </source>
</evidence>
<evidence type="ECO:0000256" key="6">
    <source>
        <dbReference type="SAM" id="Phobius"/>
    </source>
</evidence>
<reference evidence="9" key="1">
    <citation type="submission" date="2019-07" db="EMBL/GenBank/DDBJ databases">
        <title>Annotation for the trematode Paragonimus miyazaki's.</title>
        <authorList>
            <person name="Choi Y.-J."/>
        </authorList>
    </citation>
    <scope>NUCLEOTIDE SEQUENCE</scope>
    <source>
        <strain evidence="9">Japan</strain>
    </source>
</reference>
<evidence type="ECO:0000259" key="8">
    <source>
        <dbReference type="PROSITE" id="PS50835"/>
    </source>
</evidence>
<name>A0A8S9YVC1_9TREM</name>
<evidence type="ECO:0000256" key="7">
    <source>
        <dbReference type="SAM" id="SignalP"/>
    </source>
</evidence>
<proteinExistence type="predicted"/>
<comment type="caution">
    <text evidence="9">The sequence shown here is derived from an EMBL/GenBank/DDBJ whole genome shotgun (WGS) entry which is preliminary data.</text>
</comment>
<dbReference type="OrthoDB" id="5970915at2759"/>
<dbReference type="GO" id="GO:0005911">
    <property type="term" value="C:cell-cell junction"/>
    <property type="evidence" value="ECO:0007669"/>
    <property type="project" value="TreeGrafter"/>
</dbReference>
<feature type="chain" id="PRO_5035849547" evidence="7">
    <location>
        <begin position="20"/>
        <end position="368"/>
    </location>
</feature>
<dbReference type="GO" id="GO:0050839">
    <property type="term" value="F:cell adhesion molecule binding"/>
    <property type="evidence" value="ECO:0007669"/>
    <property type="project" value="TreeGrafter"/>
</dbReference>
<evidence type="ECO:0000256" key="3">
    <source>
        <dbReference type="ARBA" id="ARBA00023157"/>
    </source>
</evidence>
<dbReference type="GO" id="GO:0098609">
    <property type="term" value="P:cell-cell adhesion"/>
    <property type="evidence" value="ECO:0007669"/>
    <property type="project" value="TreeGrafter"/>
</dbReference>
<dbReference type="PANTHER" id="PTHR11640">
    <property type="entry name" value="NEPHRIN"/>
    <property type="match status" value="1"/>
</dbReference>
<keyword evidence="3" id="KW-1015">Disulfide bond</keyword>
<keyword evidence="7" id="KW-0732">Signal</keyword>
<evidence type="ECO:0000256" key="1">
    <source>
        <dbReference type="ARBA" id="ARBA00004479"/>
    </source>
</evidence>
<feature type="non-terminal residue" evidence="9">
    <location>
        <position position="1"/>
    </location>
</feature>
<dbReference type="InterPro" id="IPR013783">
    <property type="entry name" value="Ig-like_fold"/>
</dbReference>
<dbReference type="SMART" id="SM00409">
    <property type="entry name" value="IG"/>
    <property type="match status" value="1"/>
</dbReference>
<dbReference type="InterPro" id="IPR036179">
    <property type="entry name" value="Ig-like_dom_sf"/>
</dbReference>
<keyword evidence="2 6" id="KW-0472">Membrane</keyword>
<dbReference type="InterPro" id="IPR007110">
    <property type="entry name" value="Ig-like_dom"/>
</dbReference>
<feature type="domain" description="Ig-like" evidence="8">
    <location>
        <begin position="147"/>
        <end position="258"/>
    </location>
</feature>
<sequence>ELLVALFFLSLAVISPNRSDGVLELIENGTIVTALENVNLEELTFKKRHINQSVSTTVKFRINSLPTPTWSFKWLLDGHELKVTRYTSTLPSKPGNVYTTELESDSSVNLTLHLQDKGLIAGNYTVVFSDASGATPDSSISGFVNAPPILPLFSKDRRVLEGDRLSLFCEVTGYPKPSQVHWFFAYIQPDMMEDKSALAEARDRLEELVLNSNVSRFITNSVTNDQLLFTELPSDYNGLYKCKVDGDDGGDETLILVNVKDRWAALWPFVGIVIEVTVLVTAILLYERHQMRSKPTKTDVVTGQTTAVAASPNIKRTSAAQVQQNNTAVPVITPDPNADVNVEGNRTTGVEFGSAKHDELRQRGASRC</sequence>
<protein>
    <submittedName>
        <fullName evidence="9">Basigin</fullName>
    </submittedName>
</protein>
<dbReference type="PANTHER" id="PTHR11640:SF164">
    <property type="entry name" value="MAM DOMAIN-CONTAINING GLYCOSYLPHOSPHATIDYLINOSITOL ANCHOR PROTEIN 1"/>
    <property type="match status" value="1"/>
</dbReference>
<dbReference type="EMBL" id="JTDE01004587">
    <property type="protein sequence ID" value="KAF7254847.1"/>
    <property type="molecule type" value="Genomic_DNA"/>
</dbReference>
<dbReference type="Gene3D" id="2.60.40.10">
    <property type="entry name" value="Immunoglobulins"/>
    <property type="match status" value="1"/>
</dbReference>
<keyword evidence="10" id="KW-1185">Reference proteome</keyword>
<dbReference type="AlphaFoldDB" id="A0A8S9YVC1"/>
<evidence type="ECO:0000256" key="4">
    <source>
        <dbReference type="ARBA" id="ARBA00023180"/>
    </source>
</evidence>
<feature type="signal peptide" evidence="7">
    <location>
        <begin position="1"/>
        <end position="19"/>
    </location>
</feature>
<dbReference type="PROSITE" id="PS50835">
    <property type="entry name" value="IG_LIKE"/>
    <property type="match status" value="1"/>
</dbReference>
<comment type="subcellular location">
    <subcellularLocation>
        <location evidence="1">Membrane</location>
        <topology evidence="1">Single-pass type I membrane protein</topology>
    </subcellularLocation>
</comment>
<feature type="transmembrane region" description="Helical" evidence="6">
    <location>
        <begin position="265"/>
        <end position="286"/>
    </location>
</feature>
<dbReference type="InterPro" id="IPR051275">
    <property type="entry name" value="Cell_adhesion_signaling"/>
</dbReference>
<organism evidence="9 10">
    <name type="scientific">Paragonimus skrjabini miyazakii</name>
    <dbReference type="NCBI Taxonomy" id="59628"/>
    <lineage>
        <taxon>Eukaryota</taxon>
        <taxon>Metazoa</taxon>
        <taxon>Spiralia</taxon>
        <taxon>Lophotrochozoa</taxon>
        <taxon>Platyhelminthes</taxon>
        <taxon>Trematoda</taxon>
        <taxon>Digenea</taxon>
        <taxon>Plagiorchiida</taxon>
        <taxon>Troglotremata</taxon>
        <taxon>Troglotrematidae</taxon>
        <taxon>Paragonimus</taxon>
    </lineage>
</organism>
<gene>
    <name evidence="9" type="ORF">EG68_07711</name>
</gene>